<feature type="transmembrane region" description="Helical" evidence="1">
    <location>
        <begin position="200"/>
        <end position="231"/>
    </location>
</feature>
<proteinExistence type="predicted"/>
<evidence type="ECO:0000313" key="3">
    <source>
        <dbReference type="Proteomes" id="UP001269375"/>
    </source>
</evidence>
<dbReference type="Proteomes" id="UP001269375">
    <property type="component" value="Unassembled WGS sequence"/>
</dbReference>
<sequence>MIALARWALRSPVNATLLAFVSSLIPWLFWLGTAIAALVTLRRGLALALPVLIGAALPLGWWWTQGDAVPLATLLLTTLLAVILRARARWGETLIAGALVSALLIKLGVLIPPNAGAIVAELRSSSTELDTMLSNYAAQGISVDQLTTLVMGALVGIVVMLASVACLALGRSWQAALFNPGGFREEFHAFRLAPKEIGALLLLSIVGFVLGVPSLILVSWIPVLIAGIALVHAVIGIKGMSGLWLGGFYILLLMAWPAIVIVLLLALVDSALNVRARLAGS</sequence>
<keyword evidence="1" id="KW-0812">Transmembrane</keyword>
<gene>
    <name evidence="2" type="ORF">QC825_04870</name>
</gene>
<evidence type="ECO:0000256" key="1">
    <source>
        <dbReference type="SAM" id="Phobius"/>
    </source>
</evidence>
<feature type="transmembrane region" description="Helical" evidence="1">
    <location>
        <begin position="17"/>
        <end position="38"/>
    </location>
</feature>
<protein>
    <recommendedName>
        <fullName evidence="4">DUF2232 domain-containing protein</fullName>
    </recommendedName>
</protein>
<evidence type="ECO:0008006" key="4">
    <source>
        <dbReference type="Google" id="ProtNLM"/>
    </source>
</evidence>
<keyword evidence="1" id="KW-0472">Membrane</keyword>
<dbReference type="RefSeq" id="WP_251591185.1">
    <property type="nucleotide sequence ID" value="NZ_JAMLJI010000001.1"/>
</dbReference>
<accession>A0ABU1GTQ6</accession>
<keyword evidence="3" id="KW-1185">Reference proteome</keyword>
<comment type="caution">
    <text evidence="2">The sequence shown here is derived from an EMBL/GenBank/DDBJ whole genome shotgun (WGS) entry which is preliminary data.</text>
</comment>
<feature type="transmembrane region" description="Helical" evidence="1">
    <location>
        <begin position="45"/>
        <end position="63"/>
    </location>
</feature>
<reference evidence="2 3" key="1">
    <citation type="submission" date="2023-04" db="EMBL/GenBank/DDBJ databases">
        <title>A long-awaited taxogenomic arrangement of the family Halomonadaceae.</title>
        <authorList>
            <person name="De La Haba R."/>
            <person name="Chuvochina M."/>
            <person name="Wittouck S."/>
            <person name="Arahal D.R."/>
            <person name="Sanchez-Porro C."/>
            <person name="Hugenholtz P."/>
            <person name="Ventosa A."/>
        </authorList>
    </citation>
    <scope>NUCLEOTIDE SEQUENCE [LARGE SCALE GENOMIC DNA]</scope>
    <source>
        <strain evidence="2 3">DSM 22428</strain>
    </source>
</reference>
<dbReference type="EMBL" id="JARWAO010000002">
    <property type="protein sequence ID" value="MDR5895409.1"/>
    <property type="molecule type" value="Genomic_DNA"/>
</dbReference>
<feature type="transmembrane region" description="Helical" evidence="1">
    <location>
        <begin position="93"/>
        <end position="111"/>
    </location>
</feature>
<organism evidence="2 3">
    <name type="scientific">Larsenimonas suaedae</name>
    <dbReference type="NCBI Taxonomy" id="1851019"/>
    <lineage>
        <taxon>Bacteria</taxon>
        <taxon>Pseudomonadati</taxon>
        <taxon>Pseudomonadota</taxon>
        <taxon>Gammaproteobacteria</taxon>
        <taxon>Oceanospirillales</taxon>
        <taxon>Halomonadaceae</taxon>
        <taxon>Larsenimonas</taxon>
    </lineage>
</organism>
<name>A0ABU1GTQ6_9GAMM</name>
<evidence type="ECO:0000313" key="2">
    <source>
        <dbReference type="EMBL" id="MDR5895409.1"/>
    </source>
</evidence>
<feature type="transmembrane region" description="Helical" evidence="1">
    <location>
        <begin position="69"/>
        <end position="86"/>
    </location>
</feature>
<keyword evidence="1" id="KW-1133">Transmembrane helix</keyword>
<feature type="transmembrane region" description="Helical" evidence="1">
    <location>
        <begin position="149"/>
        <end position="170"/>
    </location>
</feature>
<feature type="transmembrane region" description="Helical" evidence="1">
    <location>
        <begin position="243"/>
        <end position="268"/>
    </location>
</feature>